<evidence type="ECO:0000313" key="2">
    <source>
        <dbReference type="EMBL" id="KAF2201954.1"/>
    </source>
</evidence>
<protein>
    <submittedName>
        <fullName evidence="2">Uncharacterized protein</fullName>
    </submittedName>
</protein>
<name>A0A9P4MQL9_9PLEO</name>
<organism evidence="2 3">
    <name type="scientific">Delitschia confertaspora ATCC 74209</name>
    <dbReference type="NCBI Taxonomy" id="1513339"/>
    <lineage>
        <taxon>Eukaryota</taxon>
        <taxon>Fungi</taxon>
        <taxon>Dikarya</taxon>
        <taxon>Ascomycota</taxon>
        <taxon>Pezizomycotina</taxon>
        <taxon>Dothideomycetes</taxon>
        <taxon>Pleosporomycetidae</taxon>
        <taxon>Pleosporales</taxon>
        <taxon>Delitschiaceae</taxon>
        <taxon>Delitschia</taxon>
    </lineage>
</organism>
<proteinExistence type="predicted"/>
<gene>
    <name evidence="2" type="ORF">GQ43DRAFT_485933</name>
</gene>
<comment type="caution">
    <text evidence="2">The sequence shown here is derived from an EMBL/GenBank/DDBJ whole genome shotgun (WGS) entry which is preliminary data.</text>
</comment>
<feature type="compositionally biased region" description="Polar residues" evidence="1">
    <location>
        <begin position="280"/>
        <end position="302"/>
    </location>
</feature>
<dbReference type="Proteomes" id="UP000799536">
    <property type="component" value="Unassembled WGS sequence"/>
</dbReference>
<dbReference type="AlphaFoldDB" id="A0A9P4MQL9"/>
<dbReference type="OrthoDB" id="3675232at2759"/>
<evidence type="ECO:0000256" key="1">
    <source>
        <dbReference type="SAM" id="MobiDB-lite"/>
    </source>
</evidence>
<evidence type="ECO:0000313" key="3">
    <source>
        <dbReference type="Proteomes" id="UP000799536"/>
    </source>
</evidence>
<dbReference type="EMBL" id="ML993954">
    <property type="protein sequence ID" value="KAF2201954.1"/>
    <property type="molecule type" value="Genomic_DNA"/>
</dbReference>
<reference evidence="2" key="1">
    <citation type="journal article" date="2020" name="Stud. Mycol.">
        <title>101 Dothideomycetes genomes: a test case for predicting lifestyles and emergence of pathogens.</title>
        <authorList>
            <person name="Haridas S."/>
            <person name="Albert R."/>
            <person name="Binder M."/>
            <person name="Bloem J."/>
            <person name="Labutti K."/>
            <person name="Salamov A."/>
            <person name="Andreopoulos B."/>
            <person name="Baker S."/>
            <person name="Barry K."/>
            <person name="Bills G."/>
            <person name="Bluhm B."/>
            <person name="Cannon C."/>
            <person name="Castanera R."/>
            <person name="Culley D."/>
            <person name="Daum C."/>
            <person name="Ezra D."/>
            <person name="Gonzalez J."/>
            <person name="Henrissat B."/>
            <person name="Kuo A."/>
            <person name="Liang C."/>
            <person name="Lipzen A."/>
            <person name="Lutzoni F."/>
            <person name="Magnuson J."/>
            <person name="Mondo S."/>
            <person name="Nolan M."/>
            <person name="Ohm R."/>
            <person name="Pangilinan J."/>
            <person name="Park H.-J."/>
            <person name="Ramirez L."/>
            <person name="Alfaro M."/>
            <person name="Sun H."/>
            <person name="Tritt A."/>
            <person name="Yoshinaga Y."/>
            <person name="Zwiers L.-H."/>
            <person name="Turgeon B."/>
            <person name="Goodwin S."/>
            <person name="Spatafora J."/>
            <person name="Crous P."/>
            <person name="Grigoriev I."/>
        </authorList>
    </citation>
    <scope>NUCLEOTIDE SEQUENCE</scope>
    <source>
        <strain evidence="2">ATCC 74209</strain>
    </source>
</reference>
<feature type="region of interest" description="Disordered" evidence="1">
    <location>
        <begin position="280"/>
        <end position="308"/>
    </location>
</feature>
<keyword evidence="3" id="KW-1185">Reference proteome</keyword>
<accession>A0A9P4MQL9</accession>
<sequence>MANGFGAPSKNMLFPANANLTAAEIMCFMPDWLKSKDVIMRFASNGATGLIISNIFNHYRVMPNGSAWPANHAIKMIQNTVRDANKKNVRGFVAGWQIRKHEPYIPLTWDFNTLFVGDFKIPGKSHPKGPATSGSNLPAAPIQFRELLSALVLSVPTEGDALDLTRMVQYAAAHPDEDFRFPDDYDRLLALIGGPCPVTRDHTDLEAFRRHGLNINFEIAKRARHQLRVQKANLPILSPLPLPSLGAPTPPVQVTSPAPAPISTRTNPYVQPPIQLPQSLSHSPAPTMGVSQSPQASPTLCSRSAKRRRKEVDGDLYAYNGDITGSVRKGRMDEVGDGLYRASIYNPRPQRKKKKHGDIVDPQLKSEDDVKDIEELPQFMIIAPECSDKDTIEQWKKWMLDQGRYHDIIEFAKWRAESKFGYLISKNGCNQYDFAAYNGPRKYQPWRSLDSIINVPTNDVSDFAEAIRYAIAHPHEGIGGAWNESPQDLTEILKRRRDELWFSTEYNEYFDRELSMLPEVCEQNAANLDMAAYENCQVNNTEAPTMEAHAVIFNIHDRDFYGFDNYAPKQDGKPKQSKMRSTAEWEQADFDALFNLDHFSG</sequence>